<organism evidence="2 3">
    <name type="scientific">Streptomyces cuspidosporus</name>
    <dbReference type="NCBI Taxonomy" id="66882"/>
    <lineage>
        <taxon>Bacteria</taxon>
        <taxon>Bacillati</taxon>
        <taxon>Actinomycetota</taxon>
        <taxon>Actinomycetes</taxon>
        <taxon>Kitasatosporales</taxon>
        <taxon>Streptomycetaceae</taxon>
        <taxon>Streptomyces</taxon>
    </lineage>
</organism>
<proteinExistence type="predicted"/>
<evidence type="ECO:0000313" key="3">
    <source>
        <dbReference type="Proteomes" id="UP001500253"/>
    </source>
</evidence>
<sequence>MIKAVRIAGAVAAAALLMTGCGSDSDDGGDKPEASKKAPSAEQSSAPAEGGAGGKVAGAYVSKSGGEALFLSISGEKAALVAGKHTCSGEYAEMGNKMLMLDCADGNTDRTMGKVTPSADGKTLKVSWDAGLNDTFTKVTTPADIPTGFPTDLPGLESVGGVTGG</sequence>
<dbReference type="Proteomes" id="UP001500253">
    <property type="component" value="Unassembled WGS sequence"/>
</dbReference>
<accession>A0ABN3GQ97</accession>
<evidence type="ECO:0000313" key="2">
    <source>
        <dbReference type="EMBL" id="GAA2358058.1"/>
    </source>
</evidence>
<name>A0ABN3GQ97_9ACTN</name>
<evidence type="ECO:0008006" key="4">
    <source>
        <dbReference type="Google" id="ProtNLM"/>
    </source>
</evidence>
<keyword evidence="3" id="KW-1185">Reference proteome</keyword>
<protein>
    <recommendedName>
        <fullName evidence="4">Lipoprotein</fullName>
    </recommendedName>
</protein>
<dbReference type="PROSITE" id="PS51257">
    <property type="entry name" value="PROKAR_LIPOPROTEIN"/>
    <property type="match status" value="1"/>
</dbReference>
<reference evidence="2 3" key="1">
    <citation type="journal article" date="2019" name="Int. J. Syst. Evol. Microbiol.">
        <title>The Global Catalogue of Microorganisms (GCM) 10K type strain sequencing project: providing services to taxonomists for standard genome sequencing and annotation.</title>
        <authorList>
            <consortium name="The Broad Institute Genomics Platform"/>
            <consortium name="The Broad Institute Genome Sequencing Center for Infectious Disease"/>
            <person name="Wu L."/>
            <person name="Ma J."/>
        </authorList>
    </citation>
    <scope>NUCLEOTIDE SEQUENCE [LARGE SCALE GENOMIC DNA]</scope>
    <source>
        <strain evidence="2 3">JCM 4316</strain>
    </source>
</reference>
<feature type="region of interest" description="Disordered" evidence="1">
    <location>
        <begin position="22"/>
        <end position="53"/>
    </location>
</feature>
<dbReference type="RefSeq" id="WP_346177024.1">
    <property type="nucleotide sequence ID" value="NZ_BAAASD010000027.1"/>
</dbReference>
<comment type="caution">
    <text evidence="2">The sequence shown here is derived from an EMBL/GenBank/DDBJ whole genome shotgun (WGS) entry which is preliminary data.</text>
</comment>
<gene>
    <name evidence="2" type="ORF">GCM10010246_54650</name>
</gene>
<dbReference type="EMBL" id="BAAASD010000027">
    <property type="protein sequence ID" value="GAA2358058.1"/>
    <property type="molecule type" value="Genomic_DNA"/>
</dbReference>
<feature type="compositionally biased region" description="Low complexity" evidence="1">
    <location>
        <begin position="37"/>
        <end position="49"/>
    </location>
</feature>
<evidence type="ECO:0000256" key="1">
    <source>
        <dbReference type="SAM" id="MobiDB-lite"/>
    </source>
</evidence>